<dbReference type="EMBL" id="JAVRRT010000004">
    <property type="protein sequence ID" value="KAK5172935.1"/>
    <property type="molecule type" value="Genomic_DNA"/>
</dbReference>
<evidence type="ECO:0000313" key="3">
    <source>
        <dbReference type="Proteomes" id="UP001337655"/>
    </source>
</evidence>
<organism evidence="2 3">
    <name type="scientific">Saxophila tyrrhenica</name>
    <dbReference type="NCBI Taxonomy" id="1690608"/>
    <lineage>
        <taxon>Eukaryota</taxon>
        <taxon>Fungi</taxon>
        <taxon>Dikarya</taxon>
        <taxon>Ascomycota</taxon>
        <taxon>Pezizomycotina</taxon>
        <taxon>Dothideomycetes</taxon>
        <taxon>Dothideomycetidae</taxon>
        <taxon>Mycosphaerellales</taxon>
        <taxon>Extremaceae</taxon>
        <taxon>Saxophila</taxon>
    </lineage>
</organism>
<proteinExistence type="predicted"/>
<keyword evidence="3" id="KW-1185">Reference proteome</keyword>
<name>A0AAV9PKW5_9PEZI</name>
<dbReference type="RefSeq" id="XP_064661653.1">
    <property type="nucleotide sequence ID" value="XM_064800314.1"/>
</dbReference>
<feature type="region of interest" description="Disordered" evidence="1">
    <location>
        <begin position="701"/>
        <end position="750"/>
    </location>
</feature>
<evidence type="ECO:0000256" key="1">
    <source>
        <dbReference type="SAM" id="MobiDB-lite"/>
    </source>
</evidence>
<dbReference type="AlphaFoldDB" id="A0AAV9PKW5"/>
<feature type="compositionally biased region" description="Basic and acidic residues" evidence="1">
    <location>
        <begin position="723"/>
        <end position="733"/>
    </location>
</feature>
<reference evidence="2 3" key="1">
    <citation type="submission" date="2023-08" db="EMBL/GenBank/DDBJ databases">
        <title>Black Yeasts Isolated from many extreme environments.</title>
        <authorList>
            <person name="Coleine C."/>
            <person name="Stajich J.E."/>
            <person name="Selbmann L."/>
        </authorList>
    </citation>
    <scope>NUCLEOTIDE SEQUENCE [LARGE SCALE GENOMIC DNA]</scope>
    <source>
        <strain evidence="2 3">CCFEE 5935</strain>
    </source>
</reference>
<gene>
    <name evidence="2" type="ORF">LTR77_003057</name>
</gene>
<dbReference type="GeneID" id="89924404"/>
<dbReference type="Proteomes" id="UP001337655">
    <property type="component" value="Unassembled WGS sequence"/>
</dbReference>
<accession>A0AAV9PKW5</accession>
<comment type="caution">
    <text evidence="2">The sequence shown here is derived from an EMBL/GenBank/DDBJ whole genome shotgun (WGS) entry which is preliminary data.</text>
</comment>
<protein>
    <submittedName>
        <fullName evidence="2">Uncharacterized protein</fullName>
    </submittedName>
</protein>
<feature type="region of interest" description="Disordered" evidence="1">
    <location>
        <begin position="37"/>
        <end position="73"/>
    </location>
</feature>
<evidence type="ECO:0000313" key="2">
    <source>
        <dbReference type="EMBL" id="KAK5172935.1"/>
    </source>
</evidence>
<sequence length="750" mass="86137">MPCGNPRTVAQALQHVWVTDEILAQAFHRIARVSHAHRRHGSNVPGPLEARRRSSKRRMGMESIGHGAGPPPGADFGSLFGLGRATPPPDFERGWKWEAPIPRPLREEPERADLQRHGTDEQATYQPYGTTEAQKVQDFLKLPPDPIDRSKEAFEAHLERLENVQTLEQSDIQALVAFLDSPSNEPEAHLTLRLFQWLETKSNIEERSWLAIKRSIMSRARESDIHVEELVKLFMYLIYDRPDECILGSSTDKREQISAITSWLSHVWPARDLGVLEDNVEDPWNAVYELLAQRFEPSDFPEHFGDMLRDRFGWALLRHWVPRFTASANVSAPDSSAEDTAREQATMFAMKTFKRFQPHDPQLSNVSVDAQAVHEAFSKLPRHDAYVLNGLIDVLSRKGLPYHQVVAQIVDVYIATQPNSTTKNLFINLRRRKTNQPVPLETATELMQHFLASGLPVYALYVFESLPSIPLRICYDLPVKLIEEAPQIHQDRIWRILCRSTSDDKVPLELRWRKRNALTPEHVETVHKVAYAWASSTYISPRMAFRRVWECFRFLNDRSAPISPMLSRAMVKAGIIRPLQETRRLSKAQVRYVIGVIEGVEGEGTAVEVDRMVFEHWNLVLQAKGYRPGIRQDQDGKYWLHNRQLWQKDWMKRVPPPKAIDVEGLPGRRLTQHYMRVQTTELEQKDQVTFQPFASSEPLVSADLSNDIDPPGRHQYKARKSARREARQRERTSDGSVRIVDPGGGRWNTA</sequence>